<evidence type="ECO:0000313" key="2">
    <source>
        <dbReference type="EMBL" id="GAU92278.1"/>
    </source>
</evidence>
<evidence type="ECO:0000256" key="1">
    <source>
        <dbReference type="SAM" id="MobiDB-lite"/>
    </source>
</evidence>
<name>A0A1D1V1G2_RAMVA</name>
<keyword evidence="3" id="KW-1185">Reference proteome</keyword>
<protein>
    <submittedName>
        <fullName evidence="2">Uncharacterized protein</fullName>
    </submittedName>
</protein>
<dbReference type="EMBL" id="BDGG01000002">
    <property type="protein sequence ID" value="GAU92278.1"/>
    <property type="molecule type" value="Genomic_DNA"/>
</dbReference>
<sequence>MPPLQPIRAKPASSQLQLEPSAPFVEATGKRNPKPRGPQFRCANTAVQD</sequence>
<evidence type="ECO:0000313" key="3">
    <source>
        <dbReference type="Proteomes" id="UP000186922"/>
    </source>
</evidence>
<dbReference type="Proteomes" id="UP000186922">
    <property type="component" value="Unassembled WGS sequence"/>
</dbReference>
<accession>A0A1D1V1G2</accession>
<organism evidence="2 3">
    <name type="scientific">Ramazzottius varieornatus</name>
    <name type="common">Water bear</name>
    <name type="synonym">Tardigrade</name>
    <dbReference type="NCBI Taxonomy" id="947166"/>
    <lineage>
        <taxon>Eukaryota</taxon>
        <taxon>Metazoa</taxon>
        <taxon>Ecdysozoa</taxon>
        <taxon>Tardigrada</taxon>
        <taxon>Eutardigrada</taxon>
        <taxon>Parachela</taxon>
        <taxon>Hypsibioidea</taxon>
        <taxon>Ramazzottiidae</taxon>
        <taxon>Ramazzottius</taxon>
    </lineage>
</organism>
<feature type="region of interest" description="Disordered" evidence="1">
    <location>
        <begin position="1"/>
        <end position="49"/>
    </location>
</feature>
<gene>
    <name evidence="2" type="primary">RvY_04378-1</name>
    <name evidence="2" type="synonym">RvY_04378.1</name>
    <name evidence="2" type="ORF">RvY_04378</name>
</gene>
<proteinExistence type="predicted"/>
<reference evidence="2 3" key="1">
    <citation type="journal article" date="2016" name="Nat. Commun.">
        <title>Extremotolerant tardigrade genome and improved radiotolerance of human cultured cells by tardigrade-unique protein.</title>
        <authorList>
            <person name="Hashimoto T."/>
            <person name="Horikawa D.D."/>
            <person name="Saito Y."/>
            <person name="Kuwahara H."/>
            <person name="Kozuka-Hata H."/>
            <person name="Shin-I T."/>
            <person name="Minakuchi Y."/>
            <person name="Ohishi K."/>
            <person name="Motoyama A."/>
            <person name="Aizu T."/>
            <person name="Enomoto A."/>
            <person name="Kondo K."/>
            <person name="Tanaka S."/>
            <person name="Hara Y."/>
            <person name="Koshikawa S."/>
            <person name="Sagara H."/>
            <person name="Miura T."/>
            <person name="Yokobori S."/>
            <person name="Miyagawa K."/>
            <person name="Suzuki Y."/>
            <person name="Kubo T."/>
            <person name="Oyama M."/>
            <person name="Kohara Y."/>
            <person name="Fujiyama A."/>
            <person name="Arakawa K."/>
            <person name="Katayama T."/>
            <person name="Toyoda A."/>
            <person name="Kunieda T."/>
        </authorList>
    </citation>
    <scope>NUCLEOTIDE SEQUENCE [LARGE SCALE GENOMIC DNA]</scope>
    <source>
        <strain evidence="2 3">YOKOZUNA-1</strain>
    </source>
</reference>
<dbReference type="AlphaFoldDB" id="A0A1D1V1G2"/>
<comment type="caution">
    <text evidence="2">The sequence shown here is derived from an EMBL/GenBank/DDBJ whole genome shotgun (WGS) entry which is preliminary data.</text>
</comment>